<accession>A0A2S0PC42</accession>
<dbReference type="STRING" id="1122240.GCA_000620105_01615"/>
<dbReference type="InterPro" id="IPR036526">
    <property type="entry name" value="C-N_Hydrolase_sf"/>
</dbReference>
<dbReference type="GO" id="GO:0016746">
    <property type="term" value="F:acyltransferase activity"/>
    <property type="evidence" value="ECO:0007669"/>
    <property type="project" value="UniProtKB-KW"/>
</dbReference>
<dbReference type="OrthoDB" id="9811121at2"/>
<dbReference type="EMBL" id="CP028519">
    <property type="protein sequence ID" value="AVY94915.1"/>
    <property type="molecule type" value="Genomic_DNA"/>
</dbReference>
<dbReference type="Pfam" id="PF00795">
    <property type="entry name" value="CN_hydrolase"/>
    <property type="match status" value="1"/>
</dbReference>
<organism evidence="3 4">
    <name type="scientific">Microvirgula aerodenitrificans</name>
    <dbReference type="NCBI Taxonomy" id="57480"/>
    <lineage>
        <taxon>Bacteria</taxon>
        <taxon>Pseudomonadati</taxon>
        <taxon>Pseudomonadota</taxon>
        <taxon>Betaproteobacteria</taxon>
        <taxon>Neisseriales</taxon>
        <taxon>Aquaspirillaceae</taxon>
        <taxon>Microvirgula</taxon>
    </lineage>
</organism>
<proteinExistence type="predicted"/>
<keyword evidence="3" id="KW-0012">Acyltransferase</keyword>
<dbReference type="RefSeq" id="WP_107889666.1">
    <property type="nucleotide sequence ID" value="NZ_CP028519.1"/>
</dbReference>
<dbReference type="Proteomes" id="UP000244173">
    <property type="component" value="Chromosome"/>
</dbReference>
<feature type="domain" description="CN hydrolase" evidence="2">
    <location>
        <begin position="5"/>
        <end position="250"/>
    </location>
</feature>
<reference evidence="3 4" key="1">
    <citation type="submission" date="2018-04" db="EMBL/GenBank/DDBJ databases">
        <title>Denitrifier Microvirgula.</title>
        <authorList>
            <person name="Anderson E."/>
            <person name="Jang J."/>
            <person name="Ishii S."/>
        </authorList>
    </citation>
    <scope>NUCLEOTIDE SEQUENCE [LARGE SCALE GENOMIC DNA]</scope>
    <source>
        <strain evidence="3 4">BE2.4</strain>
    </source>
</reference>
<dbReference type="InterPro" id="IPR003010">
    <property type="entry name" value="C-N_Hydrolase"/>
</dbReference>
<protein>
    <submittedName>
        <fullName evidence="3">Acyltransferase</fullName>
    </submittedName>
</protein>
<keyword evidence="3" id="KW-0808">Transferase</keyword>
<gene>
    <name evidence="3" type="ORF">DAI18_13345</name>
</gene>
<evidence type="ECO:0000313" key="3">
    <source>
        <dbReference type="EMBL" id="AVY94915.1"/>
    </source>
</evidence>
<sequence length="268" mass="28464">MNAPITVAAVQMVSGTDPDANLATARTLVLDAAARGARLVVLPEYFVLMGMSDRDKLAIAETPGDGPLQAATAAIARDAGVWLIAGTLPLRADVADKVRNTTLVFDPAGVCRARYDKIHLFGFSGLGERYSESDTIDPGSTPVVVDTVIGRVGLSVCYDLRFPELYRGFGEIAAFALPAAFTAVTGEAHWEPLIRARAIENQCYAIASAQGGTHPSGRKTHGHSMIVDPWGKVLAELAQGEGVITADLDPAYMASVRTRLPALRHRVL</sequence>
<evidence type="ECO:0000313" key="4">
    <source>
        <dbReference type="Proteomes" id="UP000244173"/>
    </source>
</evidence>
<dbReference type="PANTHER" id="PTHR23088:SF27">
    <property type="entry name" value="DEAMINATED GLUTATHIONE AMIDASE"/>
    <property type="match status" value="1"/>
</dbReference>
<keyword evidence="4" id="KW-1185">Reference proteome</keyword>
<dbReference type="PANTHER" id="PTHR23088">
    <property type="entry name" value="NITRILASE-RELATED"/>
    <property type="match status" value="1"/>
</dbReference>
<dbReference type="GO" id="GO:0016811">
    <property type="term" value="F:hydrolase activity, acting on carbon-nitrogen (but not peptide) bonds, in linear amides"/>
    <property type="evidence" value="ECO:0007669"/>
    <property type="project" value="InterPro"/>
</dbReference>
<dbReference type="CDD" id="cd07572">
    <property type="entry name" value="nit"/>
    <property type="match status" value="1"/>
</dbReference>
<dbReference type="SUPFAM" id="SSF56317">
    <property type="entry name" value="Carbon-nitrogen hydrolase"/>
    <property type="match status" value="1"/>
</dbReference>
<dbReference type="PROSITE" id="PS50263">
    <property type="entry name" value="CN_HYDROLASE"/>
    <property type="match status" value="1"/>
</dbReference>
<dbReference type="AlphaFoldDB" id="A0A2S0PC42"/>
<name>A0A2S0PC42_9NEIS</name>
<evidence type="ECO:0000256" key="1">
    <source>
        <dbReference type="ARBA" id="ARBA00022801"/>
    </source>
</evidence>
<keyword evidence="1" id="KW-0378">Hydrolase</keyword>
<dbReference type="KEGG" id="maer:DAI18_13345"/>
<evidence type="ECO:0000259" key="2">
    <source>
        <dbReference type="PROSITE" id="PS50263"/>
    </source>
</evidence>
<dbReference type="InterPro" id="IPR045254">
    <property type="entry name" value="Nit1/2_C-N_Hydrolase"/>
</dbReference>
<dbReference type="Gene3D" id="3.60.110.10">
    <property type="entry name" value="Carbon-nitrogen hydrolase"/>
    <property type="match status" value="1"/>
</dbReference>